<comment type="subcellular location">
    <subcellularLocation>
        <location evidence="1">Nucleus</location>
    </subcellularLocation>
</comment>
<evidence type="ECO:0000259" key="7">
    <source>
        <dbReference type="PROSITE" id="PS50888"/>
    </source>
</evidence>
<proteinExistence type="predicted"/>
<dbReference type="Pfam" id="PF00010">
    <property type="entry name" value="HLH"/>
    <property type="match status" value="1"/>
</dbReference>
<dbReference type="InterPro" id="IPR054502">
    <property type="entry name" value="bHLH-TF_ACT-like_plant"/>
</dbReference>
<dbReference type="Proteomes" id="UP000283530">
    <property type="component" value="Unassembled WGS sequence"/>
</dbReference>
<evidence type="ECO:0000256" key="6">
    <source>
        <dbReference type="SAM" id="MobiDB-lite"/>
    </source>
</evidence>
<evidence type="ECO:0000256" key="5">
    <source>
        <dbReference type="SAM" id="Coils"/>
    </source>
</evidence>
<dbReference type="InterPro" id="IPR011598">
    <property type="entry name" value="bHLH_dom"/>
</dbReference>
<dbReference type="InterPro" id="IPR052610">
    <property type="entry name" value="bHLH_transcription_regulator"/>
</dbReference>
<comment type="caution">
    <text evidence="8">The sequence shown here is derived from an EMBL/GenBank/DDBJ whole genome shotgun (WGS) entry which is preliminary data.</text>
</comment>
<evidence type="ECO:0000313" key="8">
    <source>
        <dbReference type="EMBL" id="RWR82898.1"/>
    </source>
</evidence>
<keyword evidence="5" id="KW-0175">Coiled coil</keyword>
<accession>A0A443NWI4</accession>
<keyword evidence="9" id="KW-1185">Reference proteome</keyword>
<keyword evidence="2" id="KW-0805">Transcription regulation</keyword>
<evidence type="ECO:0000256" key="1">
    <source>
        <dbReference type="ARBA" id="ARBA00004123"/>
    </source>
</evidence>
<dbReference type="EMBL" id="QPKB01000004">
    <property type="protein sequence ID" value="RWR82898.1"/>
    <property type="molecule type" value="Genomic_DNA"/>
</dbReference>
<feature type="compositionally biased region" description="Polar residues" evidence="6">
    <location>
        <begin position="64"/>
        <end position="78"/>
    </location>
</feature>
<dbReference type="STRING" id="337451.A0A443NWI4"/>
<gene>
    <name evidence="8" type="ORF">CKAN_01163500</name>
</gene>
<evidence type="ECO:0000313" key="9">
    <source>
        <dbReference type="Proteomes" id="UP000283530"/>
    </source>
</evidence>
<dbReference type="SUPFAM" id="SSF47459">
    <property type="entry name" value="HLH, helix-loop-helix DNA-binding domain"/>
    <property type="match status" value="1"/>
</dbReference>
<dbReference type="AlphaFoldDB" id="A0A443NWI4"/>
<reference evidence="8 9" key="1">
    <citation type="journal article" date="2019" name="Nat. Plants">
        <title>Stout camphor tree genome fills gaps in understanding of flowering plant genome evolution.</title>
        <authorList>
            <person name="Chaw S.M."/>
            <person name="Liu Y.C."/>
            <person name="Wu Y.W."/>
            <person name="Wang H.Y."/>
            <person name="Lin C.I."/>
            <person name="Wu C.S."/>
            <person name="Ke H.M."/>
            <person name="Chang L.Y."/>
            <person name="Hsu C.Y."/>
            <person name="Yang H.T."/>
            <person name="Sudianto E."/>
            <person name="Hsu M.H."/>
            <person name="Wu K.P."/>
            <person name="Wang L.N."/>
            <person name="Leebens-Mack J.H."/>
            <person name="Tsai I.J."/>
        </authorList>
    </citation>
    <scope>NUCLEOTIDE SEQUENCE [LARGE SCALE GENOMIC DNA]</scope>
    <source>
        <strain evidence="9">cv. Chaw 1501</strain>
        <tissue evidence="8">Young leaves</tissue>
    </source>
</reference>
<sequence length="362" mass="40467">MEISPVRLLSELEMEDPIFIDQCELNILDQFTTQQMEDAFGEEFLHSFTPESYSSYPPITPGSNNTFSCSSMEASPTSETERPTKQMRTGSWNASTTNQFSAADASSPTIISFCQPNSPSNYQQFYGESFKLDDKGISPTRTSTIPSDNLISQGSFNKQSYVSKGASQASKRVRVASTKPPSYAQDHIIAERKRREKLSQRFIALSAVLPCLKKTDKASILGDAIKFVKQLQERVKTLEEETAKKTMESVVFVKKSQIYDEDNLSSSYENVDSHSNESLPEIEVRVYDQNILIRIHCNKQKGLLVKTLAEIEKFQLSVINTNVMPFSSSALDITVIAQMEEGFNMTPKDLGTNLSSALSKFT</sequence>
<dbReference type="SMART" id="SM00353">
    <property type="entry name" value="HLH"/>
    <property type="match status" value="1"/>
</dbReference>
<feature type="domain" description="BHLH" evidence="7">
    <location>
        <begin position="182"/>
        <end position="231"/>
    </location>
</feature>
<dbReference type="PANTHER" id="PTHR45959">
    <property type="entry name" value="BHLH TRANSCRIPTION FACTOR"/>
    <property type="match status" value="1"/>
</dbReference>
<dbReference type="GO" id="GO:0046983">
    <property type="term" value="F:protein dimerization activity"/>
    <property type="evidence" value="ECO:0007669"/>
    <property type="project" value="InterPro"/>
</dbReference>
<dbReference type="PANTHER" id="PTHR45959:SF2">
    <property type="entry name" value="BHLH TRANSCRIPTION FACTOR"/>
    <property type="match status" value="1"/>
</dbReference>
<feature type="region of interest" description="Disordered" evidence="6">
    <location>
        <begin position="64"/>
        <end position="92"/>
    </location>
</feature>
<evidence type="ECO:0000256" key="3">
    <source>
        <dbReference type="ARBA" id="ARBA00023163"/>
    </source>
</evidence>
<keyword evidence="4" id="KW-0539">Nucleus</keyword>
<dbReference type="PROSITE" id="PS50888">
    <property type="entry name" value="BHLH"/>
    <property type="match status" value="1"/>
</dbReference>
<evidence type="ECO:0000256" key="2">
    <source>
        <dbReference type="ARBA" id="ARBA00023015"/>
    </source>
</evidence>
<feature type="coiled-coil region" evidence="5">
    <location>
        <begin position="221"/>
        <end position="248"/>
    </location>
</feature>
<dbReference type="GO" id="GO:0005634">
    <property type="term" value="C:nucleus"/>
    <property type="evidence" value="ECO:0007669"/>
    <property type="project" value="UniProtKB-SubCell"/>
</dbReference>
<name>A0A443NWI4_9MAGN</name>
<protein>
    <submittedName>
        <fullName evidence="8">Transcription factor bHLH18-like protein</fullName>
    </submittedName>
</protein>
<dbReference type="CDD" id="cd11452">
    <property type="entry name" value="bHLH_AtNAI1_like"/>
    <property type="match status" value="1"/>
</dbReference>
<organism evidence="8 9">
    <name type="scientific">Cinnamomum micranthum f. kanehirae</name>
    <dbReference type="NCBI Taxonomy" id="337451"/>
    <lineage>
        <taxon>Eukaryota</taxon>
        <taxon>Viridiplantae</taxon>
        <taxon>Streptophyta</taxon>
        <taxon>Embryophyta</taxon>
        <taxon>Tracheophyta</taxon>
        <taxon>Spermatophyta</taxon>
        <taxon>Magnoliopsida</taxon>
        <taxon>Magnoliidae</taxon>
        <taxon>Laurales</taxon>
        <taxon>Lauraceae</taxon>
        <taxon>Cinnamomum</taxon>
    </lineage>
</organism>
<dbReference type="InterPro" id="IPR036638">
    <property type="entry name" value="HLH_DNA-bd_sf"/>
</dbReference>
<dbReference type="OrthoDB" id="690068at2759"/>
<evidence type="ECO:0000256" key="4">
    <source>
        <dbReference type="ARBA" id="ARBA00023242"/>
    </source>
</evidence>
<keyword evidence="3" id="KW-0804">Transcription</keyword>
<dbReference type="Gene3D" id="4.10.280.10">
    <property type="entry name" value="Helix-loop-helix DNA-binding domain"/>
    <property type="match status" value="1"/>
</dbReference>
<dbReference type="Pfam" id="PF22754">
    <property type="entry name" value="bHLH-TF_ACT-like_plant"/>
    <property type="match status" value="1"/>
</dbReference>